<dbReference type="InterPro" id="IPR040025">
    <property type="entry name" value="Znf622/Rei1/Reh1"/>
</dbReference>
<dbReference type="GO" id="GO:0030687">
    <property type="term" value="C:preribosome, large subunit precursor"/>
    <property type="evidence" value="ECO:0007669"/>
    <property type="project" value="TreeGrafter"/>
</dbReference>
<dbReference type="Pfam" id="PF12756">
    <property type="entry name" value="zf-C2H2_2"/>
    <property type="match status" value="1"/>
</dbReference>
<dbReference type="Proteomes" id="UP001251528">
    <property type="component" value="Unassembled WGS sequence"/>
</dbReference>
<feature type="region of interest" description="Disordered" evidence="1">
    <location>
        <begin position="1"/>
        <end position="32"/>
    </location>
</feature>
<evidence type="ECO:0000259" key="2">
    <source>
        <dbReference type="Pfam" id="PF12756"/>
    </source>
</evidence>
<dbReference type="PANTHER" id="PTHR13182">
    <property type="entry name" value="ZINC FINGER PROTEIN 622"/>
    <property type="match status" value="1"/>
</dbReference>
<feature type="compositionally biased region" description="Polar residues" evidence="1">
    <location>
        <begin position="1"/>
        <end position="24"/>
    </location>
</feature>
<dbReference type="AlphaFoldDB" id="A0AAJ0FXA1"/>
<dbReference type="PANTHER" id="PTHR13182:SF8">
    <property type="entry name" value="CYTOPLASMIC 60S SUBUNIT BIOGENESIS FACTOR ZNF622"/>
    <property type="match status" value="1"/>
</dbReference>
<dbReference type="InterPro" id="IPR041661">
    <property type="entry name" value="ZN622/Rei1/Reh1_Znf-C2H2"/>
</dbReference>
<accession>A0AAJ0FXA1</accession>
<gene>
    <name evidence="3" type="ORF">QQS21_007583</name>
</gene>
<evidence type="ECO:0000313" key="3">
    <source>
        <dbReference type="EMBL" id="KAK2594733.1"/>
    </source>
</evidence>
<dbReference type="EMBL" id="JASWJB010000158">
    <property type="protein sequence ID" value="KAK2594733.1"/>
    <property type="molecule type" value="Genomic_DNA"/>
</dbReference>
<proteinExistence type="predicted"/>
<sequence length="326" mass="36192">MSQFPVKSSATAAQFNSKSPSPSAMISPDSKLVELSEGKASLDLDSLHEKLSSLDLVEWHGEGDGEDAAESSDEDEATQKPFDLAQCLFCNQQSNGFVENMSHMQMRHGLVIPSPDNLIVDLETLVGYFHLVIFEYTECLCCGSVRSTPQGAQQHMTGKGHCRIDIARENSEFKDFYDFKASSEMEGEEWTDGAADRVVDASESTRRLASGKVISHRSANKIPLYRPVGQTNNKKALSEEKHPPIMGKSHSLTSGSNNEKALTASEKRDMVFSKQLAKMRAGDRQALMHLTIPQRIALVGRAKHQQEKWDRQQAAQKIKWQIKANP</sequence>
<evidence type="ECO:0000313" key="4">
    <source>
        <dbReference type="Proteomes" id="UP001251528"/>
    </source>
</evidence>
<keyword evidence="4" id="KW-1185">Reference proteome</keyword>
<feature type="domain" description="ZN622/Rei1/Reh1 zinc finger C2H2-type" evidence="2">
    <location>
        <begin position="86"/>
        <end position="182"/>
    </location>
</feature>
<feature type="region of interest" description="Disordered" evidence="1">
    <location>
        <begin position="232"/>
        <end position="259"/>
    </location>
</feature>
<comment type="caution">
    <text evidence="3">The sequence shown here is derived from an EMBL/GenBank/DDBJ whole genome shotgun (WGS) entry which is preliminary data.</text>
</comment>
<organism evidence="3 4">
    <name type="scientific">Conoideocrella luteorostrata</name>
    <dbReference type="NCBI Taxonomy" id="1105319"/>
    <lineage>
        <taxon>Eukaryota</taxon>
        <taxon>Fungi</taxon>
        <taxon>Dikarya</taxon>
        <taxon>Ascomycota</taxon>
        <taxon>Pezizomycotina</taxon>
        <taxon>Sordariomycetes</taxon>
        <taxon>Hypocreomycetidae</taxon>
        <taxon>Hypocreales</taxon>
        <taxon>Clavicipitaceae</taxon>
        <taxon>Conoideocrella</taxon>
    </lineage>
</organism>
<dbReference type="GO" id="GO:0042273">
    <property type="term" value="P:ribosomal large subunit biogenesis"/>
    <property type="evidence" value="ECO:0007669"/>
    <property type="project" value="TreeGrafter"/>
</dbReference>
<evidence type="ECO:0000256" key="1">
    <source>
        <dbReference type="SAM" id="MobiDB-lite"/>
    </source>
</evidence>
<name>A0AAJ0FXA1_9HYPO</name>
<feature type="compositionally biased region" description="Polar residues" evidence="1">
    <location>
        <begin position="250"/>
        <end position="259"/>
    </location>
</feature>
<reference evidence="3" key="1">
    <citation type="submission" date="2023-06" db="EMBL/GenBank/DDBJ databases">
        <title>Conoideocrella luteorostrata (Hypocreales: Clavicipitaceae), a potential biocontrol fungus for elongate hemlock scale in United States Christmas tree production areas.</title>
        <authorList>
            <person name="Barrett H."/>
            <person name="Lovett B."/>
            <person name="Macias A.M."/>
            <person name="Stajich J.E."/>
            <person name="Kasson M.T."/>
        </authorList>
    </citation>
    <scope>NUCLEOTIDE SEQUENCE</scope>
    <source>
        <strain evidence="3">ARSEF 14590</strain>
    </source>
</reference>
<protein>
    <recommendedName>
        <fullName evidence="2">ZN622/Rei1/Reh1 zinc finger C2H2-type domain-containing protein</fullName>
    </recommendedName>
</protein>